<dbReference type="Proteomes" id="UP000261174">
    <property type="component" value="Unassembled WGS sequence"/>
</dbReference>
<evidence type="ECO:0000313" key="3">
    <source>
        <dbReference type="Proteomes" id="UP000261174"/>
    </source>
</evidence>
<organism evidence="2 3">
    <name type="scientific">Chitinophaga silvisoli</name>
    <dbReference type="NCBI Taxonomy" id="2291814"/>
    <lineage>
        <taxon>Bacteria</taxon>
        <taxon>Pseudomonadati</taxon>
        <taxon>Bacteroidota</taxon>
        <taxon>Chitinophagia</taxon>
        <taxon>Chitinophagales</taxon>
        <taxon>Chitinophagaceae</taxon>
        <taxon>Chitinophaga</taxon>
    </lineage>
</organism>
<comment type="caution">
    <text evidence="2">The sequence shown here is derived from an EMBL/GenBank/DDBJ whole genome shotgun (WGS) entry which is preliminary data.</text>
</comment>
<dbReference type="EMBL" id="QTJV01000003">
    <property type="protein sequence ID" value="RFM34764.1"/>
    <property type="molecule type" value="Genomic_DNA"/>
</dbReference>
<keyword evidence="1" id="KW-0732">Signal</keyword>
<proteinExistence type="predicted"/>
<dbReference type="InterPro" id="IPR018673">
    <property type="entry name" value="DUF2141"/>
</dbReference>
<dbReference type="RefSeq" id="WP_116853420.1">
    <property type="nucleotide sequence ID" value="NZ_QTJV01000003.1"/>
</dbReference>
<evidence type="ECO:0000256" key="1">
    <source>
        <dbReference type="SAM" id="SignalP"/>
    </source>
</evidence>
<protein>
    <submittedName>
        <fullName evidence="2">DUF2141 domain-containing protein</fullName>
    </submittedName>
</protein>
<sequence length="134" mass="14868">MKILFTAALLLTFITGFAQRNCSIKVNVKNVLINKGDFYFALYNKEGDFMKVPYSKIKIPASRVKNGVVFTKLPAGDYAVTIFQDLNSNKTLDKVMSVPVEPYGLSNNVPAYPTYASTKFTVTDQSSITVSLHN</sequence>
<dbReference type="OrthoDB" id="9788332at2"/>
<accession>A0A3E1P3S5</accession>
<feature type="chain" id="PRO_5017640421" evidence="1">
    <location>
        <begin position="19"/>
        <end position="134"/>
    </location>
</feature>
<name>A0A3E1P3S5_9BACT</name>
<evidence type="ECO:0000313" key="2">
    <source>
        <dbReference type="EMBL" id="RFM34764.1"/>
    </source>
</evidence>
<dbReference type="Pfam" id="PF09912">
    <property type="entry name" value="DUF2141"/>
    <property type="match status" value="1"/>
</dbReference>
<gene>
    <name evidence="2" type="ORF">DXN04_11005</name>
</gene>
<dbReference type="AlphaFoldDB" id="A0A3E1P3S5"/>
<feature type="signal peptide" evidence="1">
    <location>
        <begin position="1"/>
        <end position="18"/>
    </location>
</feature>
<keyword evidence="3" id="KW-1185">Reference proteome</keyword>
<reference evidence="2 3" key="1">
    <citation type="submission" date="2018-08" db="EMBL/GenBank/DDBJ databases">
        <title>Chitinophaga sp. K20C18050901, a novel bacterium isolated from forest soil.</title>
        <authorList>
            <person name="Wang C."/>
        </authorList>
    </citation>
    <scope>NUCLEOTIDE SEQUENCE [LARGE SCALE GENOMIC DNA]</scope>
    <source>
        <strain evidence="2 3">K20C18050901</strain>
    </source>
</reference>